<dbReference type="EMBL" id="LQQU01000023">
    <property type="protein sequence ID" value="KZE31695.1"/>
    <property type="molecule type" value="Genomic_DNA"/>
</dbReference>
<evidence type="ECO:0000256" key="1">
    <source>
        <dbReference type="SAM" id="MobiDB-lite"/>
    </source>
</evidence>
<dbReference type="OrthoDB" id="8588195at2"/>
<feature type="compositionally biased region" description="Basic and acidic residues" evidence="1">
    <location>
        <begin position="114"/>
        <end position="130"/>
    </location>
</feature>
<dbReference type="STRING" id="1452487.AVW16_00485"/>
<sequence>MPHDELTKTRSITLAAGIDAAAAAALLNSLPGVAASPEADGQRLRLRYRLPEHTLGELLGQLEAAGFRPDDSLLQQARLTLAAYREDVQLHNLETPPVETKPRDAYSVVYQHHPHGDADDTTPEESRHYR</sequence>
<protein>
    <submittedName>
        <fullName evidence="2">Uncharacterized protein</fullName>
    </submittedName>
</protein>
<keyword evidence="3" id="KW-1185">Reference proteome</keyword>
<proteinExistence type="predicted"/>
<gene>
    <name evidence="2" type="ORF">AVW16_00485</name>
</gene>
<comment type="caution">
    <text evidence="2">The sequence shown here is derived from an EMBL/GenBank/DDBJ whole genome shotgun (WGS) entry which is preliminary data.</text>
</comment>
<evidence type="ECO:0000313" key="3">
    <source>
        <dbReference type="Proteomes" id="UP000076625"/>
    </source>
</evidence>
<feature type="region of interest" description="Disordered" evidence="1">
    <location>
        <begin position="110"/>
        <end position="130"/>
    </location>
</feature>
<dbReference type="Proteomes" id="UP000076625">
    <property type="component" value="Unassembled WGS sequence"/>
</dbReference>
<organism evidence="2 3">
    <name type="scientific">Crenobacter luteus</name>
    <dbReference type="NCBI Taxonomy" id="1452487"/>
    <lineage>
        <taxon>Bacteria</taxon>
        <taxon>Pseudomonadati</taxon>
        <taxon>Pseudomonadota</taxon>
        <taxon>Betaproteobacteria</taxon>
        <taxon>Neisseriales</taxon>
        <taxon>Neisseriaceae</taxon>
        <taxon>Crenobacter</taxon>
    </lineage>
</organism>
<dbReference type="AlphaFoldDB" id="A0A165F6F1"/>
<evidence type="ECO:0000313" key="2">
    <source>
        <dbReference type="EMBL" id="KZE31695.1"/>
    </source>
</evidence>
<reference evidence="3" key="1">
    <citation type="submission" date="2016-01" db="EMBL/GenBank/DDBJ databases">
        <title>Draft genome of Chromobacterium sp. F49.</title>
        <authorList>
            <person name="Hong K.W."/>
        </authorList>
    </citation>
    <scope>NUCLEOTIDE SEQUENCE [LARGE SCALE GENOMIC DNA]</scope>
    <source>
        <strain evidence="3">CN10</strain>
    </source>
</reference>
<dbReference type="RefSeq" id="WP_066612439.1">
    <property type="nucleotide sequence ID" value="NZ_LQQU01000023.1"/>
</dbReference>
<accession>A0A165F6F1</accession>
<name>A0A165F6F1_9NEIS</name>